<protein>
    <recommendedName>
        <fullName evidence="1">LytR/CpsA/Psr regulator C-terminal domain-containing protein</fullName>
    </recommendedName>
</protein>
<feature type="domain" description="LytR/CpsA/Psr regulator C-terminal" evidence="1">
    <location>
        <begin position="71"/>
        <end position="161"/>
    </location>
</feature>
<accession>A0A0F9FIS0</accession>
<dbReference type="InterPro" id="IPR027381">
    <property type="entry name" value="LytR/CpsA/Psr_C"/>
</dbReference>
<comment type="caution">
    <text evidence="2">The sequence shown here is derived from an EMBL/GenBank/DDBJ whole genome shotgun (WGS) entry which is preliminary data.</text>
</comment>
<proteinExistence type="predicted"/>
<organism evidence="2">
    <name type="scientific">marine sediment metagenome</name>
    <dbReference type="NCBI Taxonomy" id="412755"/>
    <lineage>
        <taxon>unclassified sequences</taxon>
        <taxon>metagenomes</taxon>
        <taxon>ecological metagenomes</taxon>
    </lineage>
</organism>
<evidence type="ECO:0000313" key="2">
    <source>
        <dbReference type="EMBL" id="KKL86259.1"/>
    </source>
</evidence>
<dbReference type="AlphaFoldDB" id="A0A0F9FIS0"/>
<gene>
    <name evidence="2" type="ORF">LCGC14_1946490</name>
</gene>
<name>A0A0F9FIS0_9ZZZZ</name>
<dbReference type="EMBL" id="LAZR01021165">
    <property type="protein sequence ID" value="KKL86259.1"/>
    <property type="molecule type" value="Genomic_DNA"/>
</dbReference>
<reference evidence="2" key="1">
    <citation type="journal article" date="2015" name="Nature">
        <title>Complex archaea that bridge the gap between prokaryotes and eukaryotes.</title>
        <authorList>
            <person name="Spang A."/>
            <person name="Saw J.H."/>
            <person name="Jorgensen S.L."/>
            <person name="Zaremba-Niedzwiedzka K."/>
            <person name="Martijn J."/>
            <person name="Lind A.E."/>
            <person name="van Eijk R."/>
            <person name="Schleper C."/>
            <person name="Guy L."/>
            <person name="Ettema T.J."/>
        </authorList>
    </citation>
    <scope>NUCLEOTIDE SEQUENCE</scope>
</reference>
<dbReference type="Gene3D" id="3.30.70.2390">
    <property type="match status" value="1"/>
</dbReference>
<evidence type="ECO:0000259" key="1">
    <source>
        <dbReference type="Pfam" id="PF13399"/>
    </source>
</evidence>
<feature type="non-terminal residue" evidence="2">
    <location>
        <position position="1"/>
    </location>
</feature>
<dbReference type="Pfam" id="PF13399">
    <property type="entry name" value="LytR_C"/>
    <property type="match status" value="1"/>
</dbReference>
<sequence>ISDLRIPGLARLAQQVGSDNIRMVSIASATYPCGSGCSGAVLLVDWDEVEELKAQVFADGKIQAERALLELRNGTDEPGLAEEFAEFLRKQGISEQDLLLGDAATVHSRTLIVDLGDKQYTAKKLAEWLNLSGDRVFDASDPEAAEFAGSAGDIVVVLGSDARMATAAVWPGN</sequence>